<gene>
    <name evidence="4" type="ORF">Forpe1208_v015101</name>
</gene>
<feature type="domain" description="G" evidence="3">
    <location>
        <begin position="16"/>
        <end position="72"/>
    </location>
</feature>
<dbReference type="EMBL" id="JAELUQ010000012">
    <property type="protein sequence ID" value="KAG7405647.1"/>
    <property type="molecule type" value="Genomic_DNA"/>
</dbReference>
<keyword evidence="2" id="KW-0472">Membrane</keyword>
<feature type="transmembrane region" description="Helical" evidence="2">
    <location>
        <begin position="465"/>
        <end position="482"/>
    </location>
</feature>
<protein>
    <recommendedName>
        <fullName evidence="3">G domain-containing protein</fullName>
    </recommendedName>
</protein>
<sequence>MPAKSHLTPSPGDTIVLVMGLTGAGKSTFIERLTGLDAGIGHDLVSETSRITVYPYLYGNRRIFLVDTPGFDDTRCIDSAIFTDIAFYLGQIYKSCFRLGGILYLHRITDNRVSGSAMRSFQLVQKICGSQGAKFARLVTTMWDEVPEGSALYSSAVKRETELKSTEGYWGWMKNRGSRTQRCTDTRASALSILSGLLTVSDSQGPVVFQLQHEIVEEHMGFDETAAGTVLNNHYATRWDRLQGELRALQKPLLKIGSSASESKQQVQEQRQDLERQITAVETGERYLRQTVEAHFADKTKRHRARFNHTQDEISKLSSEIERLRSELESLKEVSSRFTQSFDPQSRDSMRNPPEVASYQPRGMSGRRDPNSSSYTYERSSFDVSDSSRGLQDGRAQQRNRLQRTKKPQYSMEIMSNEERKIFLERELARQEKRKIMKRNTLAFLGMLGGVATIAAGAATLQIPVVAAGIALFGTAGMKLDLHKKKRKKPEEDREWVVSEHD</sequence>
<accession>A0A8J5NPV2</accession>
<feature type="region of interest" description="Disordered" evidence="1">
    <location>
        <begin position="334"/>
        <end position="413"/>
    </location>
</feature>
<feature type="compositionally biased region" description="Polar residues" evidence="1">
    <location>
        <begin position="371"/>
        <end position="400"/>
    </location>
</feature>
<dbReference type="GO" id="GO:0005525">
    <property type="term" value="F:GTP binding"/>
    <property type="evidence" value="ECO:0007669"/>
    <property type="project" value="InterPro"/>
</dbReference>
<evidence type="ECO:0000256" key="2">
    <source>
        <dbReference type="SAM" id="Phobius"/>
    </source>
</evidence>
<reference evidence="4" key="1">
    <citation type="submission" date="2021-04" db="EMBL/GenBank/DDBJ databases">
        <title>First draft genome resource for Brassicaceae pathogens Fusarium oxysporum f. sp. raphani and Fusarium oxysporum f. sp. rapae.</title>
        <authorList>
            <person name="Asai S."/>
        </authorList>
    </citation>
    <scope>NUCLEOTIDE SEQUENCE</scope>
    <source>
        <strain evidence="4">Tf1208</strain>
    </source>
</reference>
<evidence type="ECO:0000256" key="1">
    <source>
        <dbReference type="SAM" id="MobiDB-lite"/>
    </source>
</evidence>
<evidence type="ECO:0000259" key="3">
    <source>
        <dbReference type="Pfam" id="PF01926"/>
    </source>
</evidence>
<dbReference type="AlphaFoldDB" id="A0A8J5NPV2"/>
<keyword evidence="2" id="KW-0812">Transmembrane</keyword>
<dbReference type="CDD" id="cd00882">
    <property type="entry name" value="Ras_like_GTPase"/>
    <property type="match status" value="1"/>
</dbReference>
<organism evidence="4 5">
    <name type="scientific">Fusarium oxysporum f. sp. rapae</name>
    <dbReference type="NCBI Taxonomy" id="485398"/>
    <lineage>
        <taxon>Eukaryota</taxon>
        <taxon>Fungi</taxon>
        <taxon>Dikarya</taxon>
        <taxon>Ascomycota</taxon>
        <taxon>Pezizomycotina</taxon>
        <taxon>Sordariomycetes</taxon>
        <taxon>Hypocreomycetidae</taxon>
        <taxon>Hypocreales</taxon>
        <taxon>Nectriaceae</taxon>
        <taxon>Fusarium</taxon>
        <taxon>Fusarium oxysporum species complex</taxon>
    </lineage>
</organism>
<dbReference type="InterPro" id="IPR006073">
    <property type="entry name" value="GTP-bd"/>
</dbReference>
<dbReference type="Pfam" id="PF01926">
    <property type="entry name" value="MMR_HSR1"/>
    <property type="match status" value="1"/>
</dbReference>
<keyword evidence="2" id="KW-1133">Transmembrane helix</keyword>
<name>A0A8J5NPV2_FUSOX</name>
<evidence type="ECO:0000313" key="5">
    <source>
        <dbReference type="Proteomes" id="UP000694050"/>
    </source>
</evidence>
<comment type="caution">
    <text evidence="4">The sequence shown here is derived from an EMBL/GenBank/DDBJ whole genome shotgun (WGS) entry which is preliminary data.</text>
</comment>
<dbReference type="Proteomes" id="UP000694050">
    <property type="component" value="Unassembled WGS sequence"/>
</dbReference>
<proteinExistence type="predicted"/>
<evidence type="ECO:0000313" key="4">
    <source>
        <dbReference type="EMBL" id="KAG7405647.1"/>
    </source>
</evidence>